<sequence>MGRLANFRRWFHMLILTFFQPHWPLHTRKKAKRVVC</sequence>
<dbReference type="AlphaFoldDB" id="A0A0A9BQ27"/>
<organism evidence="1">
    <name type="scientific">Arundo donax</name>
    <name type="common">Giant reed</name>
    <name type="synonym">Donax arundinaceus</name>
    <dbReference type="NCBI Taxonomy" id="35708"/>
    <lineage>
        <taxon>Eukaryota</taxon>
        <taxon>Viridiplantae</taxon>
        <taxon>Streptophyta</taxon>
        <taxon>Embryophyta</taxon>
        <taxon>Tracheophyta</taxon>
        <taxon>Spermatophyta</taxon>
        <taxon>Magnoliopsida</taxon>
        <taxon>Liliopsida</taxon>
        <taxon>Poales</taxon>
        <taxon>Poaceae</taxon>
        <taxon>PACMAD clade</taxon>
        <taxon>Arundinoideae</taxon>
        <taxon>Arundineae</taxon>
        <taxon>Arundo</taxon>
    </lineage>
</organism>
<evidence type="ECO:0000313" key="1">
    <source>
        <dbReference type="EMBL" id="JAD63310.1"/>
    </source>
</evidence>
<reference evidence="1" key="2">
    <citation type="journal article" date="2015" name="Data Brief">
        <title>Shoot transcriptome of the giant reed, Arundo donax.</title>
        <authorList>
            <person name="Barrero R.A."/>
            <person name="Guerrero F.D."/>
            <person name="Moolhuijzen P."/>
            <person name="Goolsby J.A."/>
            <person name="Tidwell J."/>
            <person name="Bellgard S.E."/>
            <person name="Bellgard M.I."/>
        </authorList>
    </citation>
    <scope>NUCLEOTIDE SEQUENCE</scope>
    <source>
        <tissue evidence="1">Shoot tissue taken approximately 20 cm above the soil surface</tissue>
    </source>
</reference>
<accession>A0A0A9BQ27</accession>
<proteinExistence type="predicted"/>
<protein>
    <submittedName>
        <fullName evidence="1">Uncharacterized protein</fullName>
    </submittedName>
</protein>
<name>A0A0A9BQ27_ARUDO</name>
<dbReference type="EMBL" id="GBRH01234585">
    <property type="protein sequence ID" value="JAD63310.1"/>
    <property type="molecule type" value="Transcribed_RNA"/>
</dbReference>
<reference evidence="1" key="1">
    <citation type="submission" date="2014-09" db="EMBL/GenBank/DDBJ databases">
        <authorList>
            <person name="Magalhaes I.L.F."/>
            <person name="Oliveira U."/>
            <person name="Santos F.R."/>
            <person name="Vidigal T.H.D.A."/>
            <person name="Brescovit A.D."/>
            <person name="Santos A.J."/>
        </authorList>
    </citation>
    <scope>NUCLEOTIDE SEQUENCE</scope>
    <source>
        <tissue evidence="1">Shoot tissue taken approximately 20 cm above the soil surface</tissue>
    </source>
</reference>